<dbReference type="RefSeq" id="WP_310798865.1">
    <property type="nucleotide sequence ID" value="NZ_CP123872.1"/>
</dbReference>
<keyword evidence="3" id="KW-1185">Reference proteome</keyword>
<dbReference type="Gene3D" id="2.60.120.10">
    <property type="entry name" value="Jelly Rolls"/>
    <property type="match status" value="2"/>
</dbReference>
<feature type="domain" description="Cupin type-2" evidence="1">
    <location>
        <begin position="70"/>
        <end position="137"/>
    </location>
</feature>
<dbReference type="InterPro" id="IPR052044">
    <property type="entry name" value="PKS_Associated_Protein"/>
</dbReference>
<dbReference type="Proteomes" id="UP001268683">
    <property type="component" value="Chromosome"/>
</dbReference>
<protein>
    <submittedName>
        <fullName evidence="2">Cupin domain-containing protein</fullName>
    </submittedName>
</protein>
<evidence type="ECO:0000313" key="2">
    <source>
        <dbReference type="EMBL" id="WND03019.1"/>
    </source>
</evidence>
<reference evidence="2" key="1">
    <citation type="submission" date="2023-04" db="EMBL/GenBank/DDBJ databases">
        <title>Complete genome sequence of Temperatibacter marinus.</title>
        <authorList>
            <person name="Rong J.-C."/>
            <person name="Yi M.-L."/>
            <person name="Zhao Q."/>
        </authorList>
    </citation>
    <scope>NUCLEOTIDE SEQUENCE</scope>
    <source>
        <strain evidence="2">NBRC 110045</strain>
    </source>
</reference>
<dbReference type="InterPro" id="IPR013096">
    <property type="entry name" value="Cupin_2"/>
</dbReference>
<accession>A0AA52EIA0</accession>
<dbReference type="EMBL" id="CP123872">
    <property type="protein sequence ID" value="WND03019.1"/>
    <property type="molecule type" value="Genomic_DNA"/>
</dbReference>
<dbReference type="KEGG" id="tmk:QGN29_01400"/>
<dbReference type="PANTHER" id="PTHR36114">
    <property type="entry name" value="16.7 KDA PROTEIN IN WHIE LOCUS"/>
    <property type="match status" value="1"/>
</dbReference>
<evidence type="ECO:0000313" key="3">
    <source>
        <dbReference type="Proteomes" id="UP001268683"/>
    </source>
</evidence>
<dbReference type="SUPFAM" id="SSF51182">
    <property type="entry name" value="RmlC-like cupins"/>
    <property type="match status" value="1"/>
</dbReference>
<gene>
    <name evidence="2" type="ORF">QGN29_01400</name>
</gene>
<dbReference type="AlphaFoldDB" id="A0AA52EIA0"/>
<dbReference type="InterPro" id="IPR014710">
    <property type="entry name" value="RmlC-like_jellyroll"/>
</dbReference>
<name>A0AA52EIA0_9PROT</name>
<dbReference type="PANTHER" id="PTHR36114:SF1">
    <property type="entry name" value="16.7 KDA PROTEIN IN WHIE LOCUS"/>
    <property type="match status" value="1"/>
</dbReference>
<organism evidence="2 3">
    <name type="scientific">Temperatibacter marinus</name>
    <dbReference type="NCBI Taxonomy" id="1456591"/>
    <lineage>
        <taxon>Bacteria</taxon>
        <taxon>Pseudomonadati</taxon>
        <taxon>Pseudomonadota</taxon>
        <taxon>Alphaproteobacteria</taxon>
        <taxon>Kordiimonadales</taxon>
        <taxon>Temperatibacteraceae</taxon>
        <taxon>Temperatibacter</taxon>
    </lineage>
</organism>
<evidence type="ECO:0000259" key="1">
    <source>
        <dbReference type="Pfam" id="PF07883"/>
    </source>
</evidence>
<dbReference type="Pfam" id="PF07883">
    <property type="entry name" value="Cupin_2"/>
    <property type="match status" value="1"/>
</dbReference>
<dbReference type="InterPro" id="IPR011051">
    <property type="entry name" value="RmlC_Cupin_sf"/>
</dbReference>
<proteinExistence type="predicted"/>
<sequence>MTWDNAALEARVVRYKDQIPCKNAFIDTKTPGSDQKENFCLIGPGVAERPDQHIHIAEPHGFNVGAARQPKGCVNSQHSHETAEMFIVHEGEWKFTWGHDSSDGAAVLGPGDAISIPVNVFRGFEYVGEGKGYLFCVLGQDDPGFVTWAPYVFEEAKNYGMILLEDSSLIDTTLGETIPEGKKEAKATRVEDLKNFRRMSRDEMLECVLLAKDMVPQSETELTKHSKGLKEVAVIGVENSDEGIRAGKMNWSHDYQVRRWNLSAGGSIPAHKRFEPEVLFVHEGELTITGEFGQVTIMQGDTMTVPVDMIRSFENNGSQESVIYVTRRDDKPKAPEWSK</sequence>